<proteinExistence type="inferred from homology"/>
<dbReference type="RefSeq" id="WP_321565584.1">
    <property type="nucleotide sequence ID" value="NZ_CP139558.1"/>
</dbReference>
<dbReference type="InterPro" id="IPR023996">
    <property type="entry name" value="TonB-dep_OMP_SusC/RagA"/>
</dbReference>
<dbReference type="Pfam" id="PF07715">
    <property type="entry name" value="Plug"/>
    <property type="match status" value="1"/>
</dbReference>
<keyword evidence="6 7" id="KW-0998">Cell outer membrane</keyword>
<evidence type="ECO:0000256" key="2">
    <source>
        <dbReference type="ARBA" id="ARBA00022448"/>
    </source>
</evidence>
<dbReference type="Gene3D" id="2.170.130.10">
    <property type="entry name" value="TonB-dependent receptor, plug domain"/>
    <property type="match status" value="1"/>
</dbReference>
<dbReference type="InterPro" id="IPR037066">
    <property type="entry name" value="Plug_dom_sf"/>
</dbReference>
<evidence type="ECO:0000256" key="5">
    <source>
        <dbReference type="ARBA" id="ARBA00023136"/>
    </source>
</evidence>
<dbReference type="Gene3D" id="2.40.170.20">
    <property type="entry name" value="TonB-dependent receptor, beta-barrel domain"/>
    <property type="match status" value="1"/>
</dbReference>
<evidence type="ECO:0000313" key="10">
    <source>
        <dbReference type="Proteomes" id="UP001324380"/>
    </source>
</evidence>
<evidence type="ECO:0000259" key="8">
    <source>
        <dbReference type="Pfam" id="PF07715"/>
    </source>
</evidence>
<dbReference type="Gene3D" id="2.60.40.1120">
    <property type="entry name" value="Carboxypeptidase-like, regulatory domain"/>
    <property type="match status" value="1"/>
</dbReference>
<dbReference type="InterPro" id="IPR039426">
    <property type="entry name" value="TonB-dep_rcpt-like"/>
</dbReference>
<name>A0ABZ0TZG0_9SPHI</name>
<feature type="domain" description="TonB-dependent receptor plug" evidence="8">
    <location>
        <begin position="143"/>
        <end position="251"/>
    </location>
</feature>
<keyword evidence="5 7" id="KW-0472">Membrane</keyword>
<dbReference type="SUPFAM" id="SSF49464">
    <property type="entry name" value="Carboxypeptidase regulatory domain-like"/>
    <property type="match status" value="1"/>
</dbReference>
<keyword evidence="4 7" id="KW-0812">Transmembrane</keyword>
<evidence type="ECO:0000256" key="7">
    <source>
        <dbReference type="PROSITE-ProRule" id="PRU01360"/>
    </source>
</evidence>
<evidence type="ECO:0000313" key="9">
    <source>
        <dbReference type="EMBL" id="WPU96490.1"/>
    </source>
</evidence>
<dbReference type="NCBIfam" id="TIGR04056">
    <property type="entry name" value="OMP_RagA_SusC"/>
    <property type="match status" value="1"/>
</dbReference>
<dbReference type="InterPro" id="IPR036942">
    <property type="entry name" value="Beta-barrel_TonB_sf"/>
</dbReference>
<dbReference type="PROSITE" id="PS52016">
    <property type="entry name" value="TONB_DEPENDENT_REC_3"/>
    <property type="match status" value="1"/>
</dbReference>
<dbReference type="InterPro" id="IPR012910">
    <property type="entry name" value="Plug_dom"/>
</dbReference>
<protein>
    <submittedName>
        <fullName evidence="9">SusC/RagA family TonB-linked outer membrane protein</fullName>
    </submittedName>
</protein>
<dbReference type="InterPro" id="IPR023997">
    <property type="entry name" value="TonB-dep_OMP_SusC/RagA_CS"/>
</dbReference>
<accession>A0ABZ0TZG0</accession>
<sequence length="1109" mass="122616">MKKLTINLVMAVFCPKWPLLKPKIPGALILIFGLLIVQPSYSQQLKIRSISGRVYSADDHTPLPGATVVDSKTAKLTVTDANGRFKISSTDTSGILKISFIGYKSVQVGFGNSNLNDLTIYMISDASVLKEVIVSTGFQKLPKERATGSFVQIDSALINRRVSTDILSRLEGVVPGLLFNRNSVSSANGSTDIGIRGHSTLFSNDQPLIVLDNFPYDGDLNNINPNDVASITVLKDAAAASIWGVRSGNGVIVVTSKKGKMNQKLAVEFNSNLTIGQKPNLFYDPNFLNANDFINIEQTLFSSGFYNSALSSGYQVVSPVVQILANQRAGTISAADATAQINGLRGIDIRDQLQQYFYRASADQQYNLNFRGGGTNSDYFLSLGYDNDLSNQVGNWNDRITINSSYNFYPIKNLQLSAGLFYTKTDSKENSPLMGIKSINGKSQVYPYAQIVDASGNALPIVHGYAQSFINSLANAAYLDWNYRPLDELHSADNSSGSFDNRINLGLKYTLPAGLSAELKYVFENTESSYNNYYSQDTYYARNLINQFTQKNPDGSLSYPIPVGGVLQQSNASLNSQHLRGQLNYSKDWNQKSFFTAIIGSEWSSTVNKLNDPTTAYGYNKNTAANYSNIDYLSYYSLYPRGTGSMQIPNGQGFSQTTDNFISYFSNAAYTYDKKYTLSISGRIDKSNLFGVNTNQKAIPLYSAGLSWDIGKENFYRVSWLPDAKFRLTFGYNGNINRTATAVTTLKELSNAYYTGTPYNIIANPGNPNLQWEKDRIINLGFDFGSKNHVVNGTIEFYFKQGDNLFGSTSLPPSTGFSSFFGNTASTTGHGTDITINTRNIYHTNFKWLTTFLYSYAFDKVTKYGVQSTLTSYLTQGDGNTGVITPLIGAPLFAISSFKSGPLTHNTGDPQGYLNGQLSTDYSNIIKNTSIGDLLYNGPSRPTSFGSLRNSFIYDGWSLSFNMVYKLGYVFRRSSIQYGALFNNWLGNKDFTKRWQKPGDELNTSVPSMVLPLVNDNRDFFYTFSQSLVDNGGHIRLQDIALSYDLTKSLWRNSPFINLSIYGYVNNVGILWRANHDGLDPDVYSLAGGGMTSLPLPRTYSIGLKTNFK</sequence>
<evidence type="ECO:0000256" key="1">
    <source>
        <dbReference type="ARBA" id="ARBA00004571"/>
    </source>
</evidence>
<dbReference type="SUPFAM" id="SSF56935">
    <property type="entry name" value="Porins"/>
    <property type="match status" value="1"/>
</dbReference>
<keyword evidence="10" id="KW-1185">Reference proteome</keyword>
<gene>
    <name evidence="9" type="ORF">SNE25_13265</name>
</gene>
<dbReference type="Pfam" id="PF13715">
    <property type="entry name" value="CarbopepD_reg_2"/>
    <property type="match status" value="1"/>
</dbReference>
<organism evidence="9 10">
    <name type="scientific">Mucilaginibacter sabulilitoris</name>
    <dbReference type="NCBI Taxonomy" id="1173583"/>
    <lineage>
        <taxon>Bacteria</taxon>
        <taxon>Pseudomonadati</taxon>
        <taxon>Bacteroidota</taxon>
        <taxon>Sphingobacteriia</taxon>
        <taxon>Sphingobacteriales</taxon>
        <taxon>Sphingobacteriaceae</taxon>
        <taxon>Mucilaginibacter</taxon>
    </lineage>
</organism>
<dbReference type="InterPro" id="IPR008969">
    <property type="entry name" value="CarboxyPept-like_regulatory"/>
</dbReference>
<comment type="similarity">
    <text evidence="7">Belongs to the TonB-dependent receptor family.</text>
</comment>
<comment type="subcellular location">
    <subcellularLocation>
        <location evidence="1 7">Cell outer membrane</location>
        <topology evidence="1 7">Multi-pass membrane protein</topology>
    </subcellularLocation>
</comment>
<keyword evidence="3 7" id="KW-1134">Transmembrane beta strand</keyword>
<keyword evidence="2 7" id="KW-0813">Transport</keyword>
<evidence type="ECO:0000256" key="3">
    <source>
        <dbReference type="ARBA" id="ARBA00022452"/>
    </source>
</evidence>
<evidence type="ECO:0000256" key="6">
    <source>
        <dbReference type="ARBA" id="ARBA00023237"/>
    </source>
</evidence>
<dbReference type="EMBL" id="CP139558">
    <property type="protein sequence ID" value="WPU96490.1"/>
    <property type="molecule type" value="Genomic_DNA"/>
</dbReference>
<dbReference type="Proteomes" id="UP001324380">
    <property type="component" value="Chromosome"/>
</dbReference>
<dbReference type="NCBIfam" id="TIGR04057">
    <property type="entry name" value="SusC_RagA_signa"/>
    <property type="match status" value="1"/>
</dbReference>
<evidence type="ECO:0000256" key="4">
    <source>
        <dbReference type="ARBA" id="ARBA00022692"/>
    </source>
</evidence>
<reference evidence="9 10" key="1">
    <citation type="submission" date="2023-11" db="EMBL/GenBank/DDBJ databases">
        <title>Analysis of the Genomes of Mucilaginibacter gossypii cycad 4 and M. sabulilitoris SNA2: microbes with the potential for plant growth promotion.</title>
        <authorList>
            <person name="Hirsch A.M."/>
            <person name="Humm E."/>
            <person name="Rubbi M."/>
            <person name="Del Vecchio G."/>
            <person name="Ha S.M."/>
            <person name="Pellegrini M."/>
            <person name="Gunsalus R.P."/>
        </authorList>
    </citation>
    <scope>NUCLEOTIDE SEQUENCE [LARGE SCALE GENOMIC DNA]</scope>
    <source>
        <strain evidence="9 10">SNA2</strain>
    </source>
</reference>